<dbReference type="InterPro" id="IPR036770">
    <property type="entry name" value="Ankyrin_rpt-contain_sf"/>
</dbReference>
<name>A0A4Y2KT16_ARAVE</name>
<dbReference type="GO" id="GO:0044218">
    <property type="term" value="C:other organism cell membrane"/>
    <property type="evidence" value="ECO:0007669"/>
    <property type="project" value="UniProtKB-KW"/>
</dbReference>
<keyword evidence="12" id="KW-1185">Reference proteome</keyword>
<evidence type="ECO:0000256" key="7">
    <source>
        <dbReference type="ARBA" id="ARBA00022699"/>
    </source>
</evidence>
<reference evidence="11 12" key="1">
    <citation type="journal article" date="2019" name="Sci. Rep.">
        <title>Orb-weaving spider Araneus ventricosus genome elucidates the spidroin gene catalogue.</title>
        <authorList>
            <person name="Kono N."/>
            <person name="Nakamura H."/>
            <person name="Ohtoshi R."/>
            <person name="Moran D.A.P."/>
            <person name="Shinohara A."/>
            <person name="Yoshida Y."/>
            <person name="Fujiwara M."/>
            <person name="Mori M."/>
            <person name="Tomita M."/>
            <person name="Arakawa K."/>
        </authorList>
    </citation>
    <scope>NUCLEOTIDE SEQUENCE [LARGE SCALE GENOMIC DNA]</scope>
</reference>
<gene>
    <name evidence="11" type="primary">ASPG_3</name>
    <name evidence="11" type="ORF">AVEN_96352_1</name>
</gene>
<comment type="caution">
    <text evidence="11">The sequence shown here is derived from an EMBL/GenBank/DDBJ whole genome shotgun (WGS) entry which is preliminary data.</text>
</comment>
<feature type="repeat" description="ANK" evidence="10">
    <location>
        <begin position="64"/>
        <end position="96"/>
    </location>
</feature>
<organism evidence="11 12">
    <name type="scientific">Araneus ventricosus</name>
    <name type="common">Orbweaver spider</name>
    <name type="synonym">Epeira ventricosa</name>
    <dbReference type="NCBI Taxonomy" id="182803"/>
    <lineage>
        <taxon>Eukaryota</taxon>
        <taxon>Metazoa</taxon>
        <taxon>Ecdysozoa</taxon>
        <taxon>Arthropoda</taxon>
        <taxon>Chelicerata</taxon>
        <taxon>Arachnida</taxon>
        <taxon>Araneae</taxon>
        <taxon>Araneomorphae</taxon>
        <taxon>Entelegynae</taxon>
        <taxon>Araneoidea</taxon>
        <taxon>Araneidae</taxon>
        <taxon>Araneus</taxon>
    </lineage>
</organism>
<proteinExistence type="predicted"/>
<keyword evidence="4" id="KW-0964">Secreted</keyword>
<dbReference type="InterPro" id="IPR002110">
    <property type="entry name" value="Ankyrin_rpt"/>
</dbReference>
<evidence type="ECO:0000256" key="3">
    <source>
        <dbReference type="ARBA" id="ARBA00022483"/>
    </source>
</evidence>
<evidence type="ECO:0000313" key="11">
    <source>
        <dbReference type="EMBL" id="GBN05428.1"/>
    </source>
</evidence>
<keyword evidence="8" id="KW-0638">Presynaptic neurotoxin</keyword>
<dbReference type="SMART" id="SM00248">
    <property type="entry name" value="ANK"/>
    <property type="match status" value="3"/>
</dbReference>
<protein>
    <submittedName>
        <fullName evidence="11">L-asparaginase</fullName>
    </submittedName>
</protein>
<evidence type="ECO:0000256" key="5">
    <source>
        <dbReference type="ARBA" id="ARBA00022537"/>
    </source>
</evidence>
<dbReference type="Gene3D" id="1.25.40.20">
    <property type="entry name" value="Ankyrin repeat-containing domain"/>
    <property type="match status" value="1"/>
</dbReference>
<dbReference type="PROSITE" id="PS50297">
    <property type="entry name" value="ANK_REP_REGION"/>
    <property type="match status" value="1"/>
</dbReference>
<evidence type="ECO:0000256" key="10">
    <source>
        <dbReference type="PROSITE-ProRule" id="PRU00023"/>
    </source>
</evidence>
<dbReference type="GO" id="GO:0006887">
    <property type="term" value="P:exocytosis"/>
    <property type="evidence" value="ECO:0007669"/>
    <property type="project" value="UniProtKB-KW"/>
</dbReference>
<dbReference type="InterPro" id="IPR045319">
    <property type="entry name" value="KAT/AKT"/>
</dbReference>
<dbReference type="PROSITE" id="PS50088">
    <property type="entry name" value="ANK_REPEAT"/>
    <property type="match status" value="1"/>
</dbReference>
<keyword evidence="3" id="KW-0268">Exocytosis</keyword>
<keyword evidence="5" id="KW-1052">Target cell membrane</keyword>
<dbReference type="OrthoDB" id="542841at2759"/>
<evidence type="ECO:0000256" key="1">
    <source>
        <dbReference type="ARBA" id="ARBA00004175"/>
    </source>
</evidence>
<keyword evidence="6" id="KW-0800">Toxin</keyword>
<comment type="subcellular location">
    <subcellularLocation>
        <location evidence="2">Secreted</location>
    </subcellularLocation>
    <subcellularLocation>
        <location evidence="1">Target cell membrane</location>
    </subcellularLocation>
</comment>
<dbReference type="Pfam" id="PF12796">
    <property type="entry name" value="Ank_2"/>
    <property type="match status" value="1"/>
</dbReference>
<sequence length="196" mass="21887">MKFEDIDVVTAVIKTLRLSSSQEVDSLSDAISPAILCSIVSEGNLEKLEIMRQFGAYFSACDYDYRTPLHIACTDGNIAINEYLLKHGASIHMRDREHRTPLMNAVQNDHHEVIKFLVEARGFLNLPSSIIADMICSAAKDDNLCLLESLYLAGADLIEVDTTKTSALHYAVEMNNEDAVNFFVGIWSKFHSTRSL</sequence>
<dbReference type="GO" id="GO:0005576">
    <property type="term" value="C:extracellular region"/>
    <property type="evidence" value="ECO:0007669"/>
    <property type="project" value="UniProtKB-SubCell"/>
</dbReference>
<keyword evidence="7" id="KW-0528">Neurotoxin</keyword>
<dbReference type="GO" id="GO:0090729">
    <property type="term" value="F:toxin activity"/>
    <property type="evidence" value="ECO:0007669"/>
    <property type="project" value="UniProtKB-KW"/>
</dbReference>
<dbReference type="GO" id="GO:0005249">
    <property type="term" value="F:voltage-gated potassium channel activity"/>
    <property type="evidence" value="ECO:0007669"/>
    <property type="project" value="InterPro"/>
</dbReference>
<evidence type="ECO:0000313" key="12">
    <source>
        <dbReference type="Proteomes" id="UP000499080"/>
    </source>
</evidence>
<keyword evidence="10" id="KW-0040">ANK repeat</keyword>
<dbReference type="EMBL" id="BGPR01004967">
    <property type="protein sequence ID" value="GBN05428.1"/>
    <property type="molecule type" value="Genomic_DNA"/>
</dbReference>
<evidence type="ECO:0000256" key="4">
    <source>
        <dbReference type="ARBA" id="ARBA00022525"/>
    </source>
</evidence>
<evidence type="ECO:0000256" key="2">
    <source>
        <dbReference type="ARBA" id="ARBA00004613"/>
    </source>
</evidence>
<evidence type="ECO:0000256" key="8">
    <source>
        <dbReference type="ARBA" id="ARBA00023028"/>
    </source>
</evidence>
<dbReference type="SUPFAM" id="SSF48403">
    <property type="entry name" value="Ankyrin repeat"/>
    <property type="match status" value="1"/>
</dbReference>
<keyword evidence="9" id="KW-1053">Target membrane</keyword>
<evidence type="ECO:0000256" key="6">
    <source>
        <dbReference type="ARBA" id="ARBA00022656"/>
    </source>
</evidence>
<accession>A0A4Y2KT16</accession>
<dbReference type="Proteomes" id="UP000499080">
    <property type="component" value="Unassembled WGS sequence"/>
</dbReference>
<evidence type="ECO:0000256" key="9">
    <source>
        <dbReference type="ARBA" id="ARBA00023298"/>
    </source>
</evidence>
<dbReference type="PANTHER" id="PTHR45743">
    <property type="entry name" value="POTASSIUM CHANNEL AKT1"/>
    <property type="match status" value="1"/>
</dbReference>
<dbReference type="AlphaFoldDB" id="A0A4Y2KT16"/>
<dbReference type="GO" id="GO:0044231">
    <property type="term" value="C:host cell presynaptic membrane"/>
    <property type="evidence" value="ECO:0007669"/>
    <property type="project" value="UniProtKB-KW"/>
</dbReference>
<keyword evidence="9" id="KW-0472">Membrane</keyword>